<keyword evidence="1" id="KW-0472">Membrane</keyword>
<gene>
    <name evidence="2" type="ORF">NCTC503_00902</name>
</gene>
<feature type="transmembrane region" description="Helical" evidence="1">
    <location>
        <begin position="89"/>
        <end position="108"/>
    </location>
</feature>
<dbReference type="AlphaFoldDB" id="A0A4U9R7Y6"/>
<organism evidence="2 3">
    <name type="scientific">Hathewaya histolytica</name>
    <name type="common">Clostridium histolyticum</name>
    <dbReference type="NCBI Taxonomy" id="1498"/>
    <lineage>
        <taxon>Bacteria</taxon>
        <taxon>Bacillati</taxon>
        <taxon>Bacillota</taxon>
        <taxon>Clostridia</taxon>
        <taxon>Eubacteriales</taxon>
        <taxon>Clostridiaceae</taxon>
        <taxon>Hathewaya</taxon>
    </lineage>
</organism>
<dbReference type="EMBL" id="LR590481">
    <property type="protein sequence ID" value="VTQ86253.1"/>
    <property type="molecule type" value="Genomic_DNA"/>
</dbReference>
<name>A0A4U9R7Y6_HATHI</name>
<keyword evidence="1" id="KW-0812">Transmembrane</keyword>
<evidence type="ECO:0000256" key="1">
    <source>
        <dbReference type="SAM" id="Phobius"/>
    </source>
</evidence>
<reference evidence="2 3" key="1">
    <citation type="submission" date="2019-05" db="EMBL/GenBank/DDBJ databases">
        <authorList>
            <consortium name="Pathogen Informatics"/>
        </authorList>
    </citation>
    <scope>NUCLEOTIDE SEQUENCE [LARGE SCALE GENOMIC DNA]</scope>
    <source>
        <strain evidence="2 3">NCTC503</strain>
    </source>
</reference>
<feature type="transmembrane region" description="Helical" evidence="1">
    <location>
        <begin position="120"/>
        <end position="139"/>
    </location>
</feature>
<evidence type="ECO:0000313" key="2">
    <source>
        <dbReference type="EMBL" id="VTQ86253.1"/>
    </source>
</evidence>
<dbReference type="KEGG" id="hhw:NCTC503_00902"/>
<dbReference type="RefSeq" id="WP_138209613.1">
    <property type="nucleotide sequence ID" value="NZ_CBCRUQ010000016.1"/>
</dbReference>
<proteinExistence type="predicted"/>
<feature type="transmembrane region" description="Helical" evidence="1">
    <location>
        <begin position="12"/>
        <end position="33"/>
    </location>
</feature>
<keyword evidence="1" id="KW-1133">Transmembrane helix</keyword>
<evidence type="ECO:0000313" key="3">
    <source>
        <dbReference type="Proteomes" id="UP000308489"/>
    </source>
</evidence>
<protein>
    <submittedName>
        <fullName evidence="2">Uncharacterized protein</fullName>
    </submittedName>
</protein>
<dbReference type="OrthoDB" id="1913261at2"/>
<dbReference type="Proteomes" id="UP000308489">
    <property type="component" value="Chromosome 1"/>
</dbReference>
<sequence length="161" mass="18612">MDKLLKAISNLIAIIYGVLYIPIILMILIFAPIKGIADGVKIIQTGYTVTNDYISLIIAILILTYISLRFRNLRKMYVMFPSLFETIKFLTITNLFVALGVEVLNWSYITLNTGRHRFGIIIFIISLILWRVFISVYYSKNPIADFMLRDEEKMQNYSEGV</sequence>
<accession>A0A4U9R7Y6</accession>
<keyword evidence="3" id="KW-1185">Reference proteome</keyword>
<feature type="transmembrane region" description="Helical" evidence="1">
    <location>
        <begin position="53"/>
        <end position="68"/>
    </location>
</feature>